<feature type="compositionally biased region" description="Low complexity" evidence="3">
    <location>
        <begin position="111"/>
        <end position="124"/>
    </location>
</feature>
<dbReference type="InterPro" id="IPR034167">
    <property type="entry name" value="Nab3_RRM"/>
</dbReference>
<evidence type="ECO:0000259" key="4">
    <source>
        <dbReference type="PROSITE" id="PS50102"/>
    </source>
</evidence>
<accession>A0A0X8HTS6</accession>
<dbReference type="PANTHER" id="PTHR13968">
    <property type="entry name" value="HETEROGENEOUS NUCLEAR RIBONUCLEOPROTEIN"/>
    <property type="match status" value="1"/>
</dbReference>
<dbReference type="PANTHER" id="PTHR13968:SF26">
    <property type="entry name" value="RRM DOMAIN-CONTAINING PROTEIN"/>
    <property type="match status" value="1"/>
</dbReference>
<sequence length="755" mass="84562">MSEDNKLQAIMSALKKSQQGGSGSSDSDDKKEAAYVHRESTYEEDNDVNLYSEDQGDESDNKDEKQDLEQATETSEGQGEQYDPLQIEESESDSDSEENQGSVEEEEKQISQDGSSLGDNDSNSAENEEPEQLEGVLDENDEKENDEEEDSSDSFKKENSSIVKYDDSSKQYENSSLGIKEQSITDKLGNVDNQLLQKQVKYILDSDMLSLPEFKELSAQEKVVAIITLLNSNVETAMPTKSVSPVVSDALSRRRFPRPDMSQSMTPEERQRYSEYLLGENRITEIEHFPPKSRLFIGNLPLKNVTKEDLFRIFSPYGHIFQINIKNAFGFIQYDNAQSVRDAIECESNESNFGKKLILEVSSSNSRPQFDHGDHGTNSSSTFVTSSKRPFDEQDDEDDMYSDNHYKKTKKRIPQCMILVKRTADRAYANEVFNNFRNGSDLETDMVFLKPKMELRKLINDAAYDGVWGVILVNKTRNVDIQSFYKGPQGETKFDEYISVSCEDSIAIFNNLKNTRAAGGSISPHLQQRGPLSQQRQQKQQHLQSQPQPQPQPQPQQQYYGAYGMQSQQPPYMPPQQMFGPMAAVPPPPPPPPPPQQRQQYPAMQSYGTFAPQQLPMAASGQANSPMDQSQLLAAIQHLPQNVISSLLSMAQQQPNQQQQVLGLIQQLQNNPQGQQAAQQLAGTMGYPYAGYGAASQTPPVMAGSPPPQQHQLPPQQQPPAQQQQQKHQPVPQPQSNQPGSSVQSLLDSLAQLQK</sequence>
<dbReference type="Gene3D" id="3.30.70.330">
    <property type="match status" value="1"/>
</dbReference>
<dbReference type="GO" id="GO:0003723">
    <property type="term" value="F:RNA binding"/>
    <property type="evidence" value="ECO:0007669"/>
    <property type="project" value="UniProtKB-UniRule"/>
</dbReference>
<dbReference type="Gene3D" id="3.40.50.800">
    <property type="entry name" value="Anticodon-binding domain"/>
    <property type="match status" value="1"/>
</dbReference>
<keyword evidence="6" id="KW-1185">Reference proteome</keyword>
<feature type="compositionally biased region" description="Acidic residues" evidence="3">
    <location>
        <begin position="126"/>
        <end position="152"/>
    </location>
</feature>
<dbReference type="Proteomes" id="UP000243052">
    <property type="component" value="Chromosome v"/>
</dbReference>
<feature type="compositionally biased region" description="Low complexity" evidence="3">
    <location>
        <begin position="710"/>
        <end position="730"/>
    </location>
</feature>
<feature type="compositionally biased region" description="Basic and acidic residues" evidence="3">
    <location>
        <begin position="27"/>
        <end position="41"/>
    </location>
</feature>
<gene>
    <name evidence="5" type="ORF">AW171_hschr53292</name>
</gene>
<evidence type="ECO:0000313" key="5">
    <source>
        <dbReference type="EMBL" id="AMD21344.1"/>
    </source>
</evidence>
<protein>
    <submittedName>
        <fullName evidence="5">HER065Wp</fullName>
    </submittedName>
</protein>
<keyword evidence="1 2" id="KW-0694">RNA-binding</keyword>
<evidence type="ECO:0000256" key="2">
    <source>
        <dbReference type="PROSITE-ProRule" id="PRU00176"/>
    </source>
</evidence>
<dbReference type="InterPro" id="IPR012677">
    <property type="entry name" value="Nucleotide-bd_a/b_plait_sf"/>
</dbReference>
<feature type="compositionally biased region" description="Acidic residues" evidence="3">
    <location>
        <begin position="86"/>
        <end position="107"/>
    </location>
</feature>
<evidence type="ECO:0000256" key="3">
    <source>
        <dbReference type="SAM" id="MobiDB-lite"/>
    </source>
</evidence>
<organism evidence="5 6">
    <name type="scientific">Eremothecium sinecaudum</name>
    <dbReference type="NCBI Taxonomy" id="45286"/>
    <lineage>
        <taxon>Eukaryota</taxon>
        <taxon>Fungi</taxon>
        <taxon>Dikarya</taxon>
        <taxon>Ascomycota</taxon>
        <taxon>Saccharomycotina</taxon>
        <taxon>Saccharomycetes</taxon>
        <taxon>Saccharomycetales</taxon>
        <taxon>Saccharomycetaceae</taxon>
        <taxon>Eremothecium</taxon>
    </lineage>
</organism>
<dbReference type="AlphaFoldDB" id="A0A0X8HTS6"/>
<feature type="compositionally biased region" description="Polar residues" evidence="3">
    <location>
        <begin position="736"/>
        <end position="755"/>
    </location>
</feature>
<evidence type="ECO:0000313" key="6">
    <source>
        <dbReference type="Proteomes" id="UP000243052"/>
    </source>
</evidence>
<feature type="region of interest" description="Disordered" evidence="3">
    <location>
        <begin position="694"/>
        <end position="755"/>
    </location>
</feature>
<dbReference type="Pfam" id="PF00076">
    <property type="entry name" value="RRM_1"/>
    <property type="match status" value="1"/>
</dbReference>
<reference evidence="5 6" key="1">
    <citation type="submission" date="2016-01" db="EMBL/GenBank/DDBJ databases">
        <title>Genome sequence of the yeast Holleya sinecauda.</title>
        <authorList>
            <person name="Dietrich F.S."/>
        </authorList>
    </citation>
    <scope>NUCLEOTIDE SEQUENCE [LARGE SCALE GENOMIC DNA]</scope>
    <source>
        <strain evidence="5 6">ATCC 58844</strain>
    </source>
</reference>
<feature type="region of interest" description="Disordered" evidence="3">
    <location>
        <begin position="1"/>
        <end position="174"/>
    </location>
</feature>
<feature type="compositionally biased region" description="Polar residues" evidence="3">
    <location>
        <begin position="376"/>
        <end position="388"/>
    </location>
</feature>
<dbReference type="OrthoDB" id="10044938at2759"/>
<proteinExistence type="predicted"/>
<dbReference type="SUPFAM" id="SSF52954">
    <property type="entry name" value="Class II aaRS ABD-related"/>
    <property type="match status" value="1"/>
</dbReference>
<dbReference type="STRING" id="45286.A0A0X8HTS6"/>
<feature type="compositionally biased region" description="Polar residues" evidence="3">
    <location>
        <begin position="69"/>
        <end position="78"/>
    </location>
</feature>
<feature type="compositionally biased region" description="Low complexity" evidence="3">
    <location>
        <begin position="555"/>
        <end position="582"/>
    </location>
</feature>
<dbReference type="CDD" id="cd12342">
    <property type="entry name" value="RRM_Nab3p"/>
    <property type="match status" value="1"/>
</dbReference>
<feature type="compositionally biased region" description="Low complexity" evidence="3">
    <location>
        <begin position="526"/>
        <end position="547"/>
    </location>
</feature>
<dbReference type="PROSITE" id="PS50102">
    <property type="entry name" value="RRM"/>
    <property type="match status" value="1"/>
</dbReference>
<feature type="compositionally biased region" description="Pro residues" evidence="3">
    <location>
        <begin position="584"/>
        <end position="596"/>
    </location>
</feature>
<dbReference type="InterPro" id="IPR000504">
    <property type="entry name" value="RRM_dom"/>
</dbReference>
<dbReference type="SMART" id="SM00360">
    <property type="entry name" value="RRM"/>
    <property type="match status" value="1"/>
</dbReference>
<feature type="region of interest" description="Disordered" evidence="3">
    <location>
        <begin position="519"/>
        <end position="601"/>
    </location>
</feature>
<dbReference type="RefSeq" id="XP_017988340.1">
    <property type="nucleotide sequence ID" value="XM_018132851.1"/>
</dbReference>
<feature type="domain" description="RRM" evidence="4">
    <location>
        <begin position="293"/>
        <end position="364"/>
    </location>
</feature>
<dbReference type="SUPFAM" id="SSF54928">
    <property type="entry name" value="RNA-binding domain, RBD"/>
    <property type="match status" value="1"/>
</dbReference>
<dbReference type="EMBL" id="CP014245">
    <property type="protein sequence ID" value="AMD21344.1"/>
    <property type="molecule type" value="Genomic_DNA"/>
</dbReference>
<dbReference type="InterPro" id="IPR036621">
    <property type="entry name" value="Anticodon-bd_dom_sf"/>
</dbReference>
<evidence type="ECO:0000256" key="1">
    <source>
        <dbReference type="ARBA" id="ARBA00022884"/>
    </source>
</evidence>
<feature type="region of interest" description="Disordered" evidence="3">
    <location>
        <begin position="365"/>
        <end position="405"/>
    </location>
</feature>
<dbReference type="InterPro" id="IPR051186">
    <property type="entry name" value="RRM_HNRPC/RALY_subfam"/>
</dbReference>
<dbReference type="GeneID" id="28724631"/>
<dbReference type="InterPro" id="IPR035979">
    <property type="entry name" value="RBD_domain_sf"/>
</dbReference>
<name>A0A0X8HTS6_9SACH</name>
<feature type="compositionally biased region" description="Basic and acidic residues" evidence="3">
    <location>
        <begin position="153"/>
        <end position="170"/>
    </location>
</feature>